<dbReference type="EMBL" id="JANJYI010000004">
    <property type="protein sequence ID" value="KAK2654281.1"/>
    <property type="molecule type" value="Genomic_DNA"/>
</dbReference>
<feature type="transmembrane region" description="Helical" evidence="2">
    <location>
        <begin position="58"/>
        <end position="77"/>
    </location>
</feature>
<name>A0AAE0CKB9_9ROSI</name>
<dbReference type="PANTHER" id="PTHR34741:SF1">
    <property type="entry name" value="PGG DOMAIN-CONTAINING PROTEIN"/>
    <property type="match status" value="1"/>
</dbReference>
<keyword evidence="2" id="KW-1133">Transmembrane helix</keyword>
<feature type="compositionally biased region" description="Low complexity" evidence="1">
    <location>
        <begin position="182"/>
        <end position="203"/>
    </location>
</feature>
<keyword evidence="2" id="KW-0472">Membrane</keyword>
<feature type="transmembrane region" description="Helical" evidence="2">
    <location>
        <begin position="119"/>
        <end position="139"/>
    </location>
</feature>
<evidence type="ECO:0000313" key="4">
    <source>
        <dbReference type="Proteomes" id="UP001280121"/>
    </source>
</evidence>
<accession>A0AAE0CKB9</accession>
<evidence type="ECO:0000256" key="2">
    <source>
        <dbReference type="SAM" id="Phobius"/>
    </source>
</evidence>
<reference evidence="3" key="1">
    <citation type="journal article" date="2023" name="Plant J.">
        <title>Genome sequences and population genomics provide insights into the demographic history, inbreeding, and mutation load of two 'living fossil' tree species of Dipteronia.</title>
        <authorList>
            <person name="Feng Y."/>
            <person name="Comes H.P."/>
            <person name="Chen J."/>
            <person name="Zhu S."/>
            <person name="Lu R."/>
            <person name="Zhang X."/>
            <person name="Li P."/>
            <person name="Qiu J."/>
            <person name="Olsen K.M."/>
            <person name="Qiu Y."/>
        </authorList>
    </citation>
    <scope>NUCLEOTIDE SEQUENCE</scope>
    <source>
        <strain evidence="3">KIB01</strain>
    </source>
</reference>
<feature type="region of interest" description="Disordered" evidence="1">
    <location>
        <begin position="174"/>
        <end position="203"/>
    </location>
</feature>
<dbReference type="PANTHER" id="PTHR34741">
    <property type="entry name" value="IMAP FAMILY MEMBER 1, PUTATIVE-RELATED"/>
    <property type="match status" value="1"/>
</dbReference>
<evidence type="ECO:0000256" key="1">
    <source>
        <dbReference type="SAM" id="MobiDB-lite"/>
    </source>
</evidence>
<keyword evidence="4" id="KW-1185">Reference proteome</keyword>
<sequence>MSSVLSSVKNLSDYFPQISLGHQPPTPPPSSSSPPFDIESPLVSSTPVSRSMLQWKSLAISFCFAAPLEMALLFAQTKSQLSISFHLLSFLVLLTFLFLFVSNFIAHKWVGTAQVLEKIAVLLVATAVVVTVTIPFPLILKCVTWALYAISLIVILIARWISINKEKKTQDIINNTITGPDSTTPPSINPSRNPNPNPFSSLSITPTQTQEIRYYCF</sequence>
<organism evidence="3 4">
    <name type="scientific">Dipteronia dyeriana</name>
    <dbReference type="NCBI Taxonomy" id="168575"/>
    <lineage>
        <taxon>Eukaryota</taxon>
        <taxon>Viridiplantae</taxon>
        <taxon>Streptophyta</taxon>
        <taxon>Embryophyta</taxon>
        <taxon>Tracheophyta</taxon>
        <taxon>Spermatophyta</taxon>
        <taxon>Magnoliopsida</taxon>
        <taxon>eudicotyledons</taxon>
        <taxon>Gunneridae</taxon>
        <taxon>Pentapetalae</taxon>
        <taxon>rosids</taxon>
        <taxon>malvids</taxon>
        <taxon>Sapindales</taxon>
        <taxon>Sapindaceae</taxon>
        <taxon>Hippocastanoideae</taxon>
        <taxon>Acereae</taxon>
        <taxon>Dipteronia</taxon>
    </lineage>
</organism>
<evidence type="ECO:0000313" key="3">
    <source>
        <dbReference type="EMBL" id="KAK2654281.1"/>
    </source>
</evidence>
<feature type="transmembrane region" description="Helical" evidence="2">
    <location>
        <begin position="83"/>
        <end position="107"/>
    </location>
</feature>
<gene>
    <name evidence="3" type="ORF">Ddye_014137</name>
</gene>
<keyword evidence="2" id="KW-0812">Transmembrane</keyword>
<protein>
    <submittedName>
        <fullName evidence="3">Uncharacterized protein</fullName>
    </submittedName>
</protein>
<dbReference type="AlphaFoldDB" id="A0AAE0CKB9"/>
<comment type="caution">
    <text evidence="3">The sequence shown here is derived from an EMBL/GenBank/DDBJ whole genome shotgun (WGS) entry which is preliminary data.</text>
</comment>
<proteinExistence type="predicted"/>
<feature type="transmembrane region" description="Helical" evidence="2">
    <location>
        <begin position="145"/>
        <end position="162"/>
    </location>
</feature>
<dbReference type="Proteomes" id="UP001280121">
    <property type="component" value="Unassembled WGS sequence"/>
</dbReference>